<gene>
    <name evidence="1" type="ORF">CPSG_01964</name>
</gene>
<dbReference type="EMBL" id="GL636487">
    <property type="protein sequence ID" value="EFW21807.1"/>
    <property type="molecule type" value="Genomic_DNA"/>
</dbReference>
<reference evidence="2" key="2">
    <citation type="submission" date="2010-03" db="EMBL/GenBank/DDBJ databases">
        <title>The genome sequence of Coccidioides posadasii strain Silveira.</title>
        <authorList>
            <consortium name="The Broad Institute Genome Sequencing Center for Infectious Disease"/>
            <person name="Neafsey D."/>
            <person name="Orbach M."/>
            <person name="Henn M.R."/>
            <person name="Cole G.T."/>
            <person name="Galgiani J."/>
            <person name="Gardner M.J."/>
            <person name="Kirkland T.N."/>
            <person name="Taylor J.W."/>
            <person name="Young S.K."/>
            <person name="Zeng Q."/>
            <person name="Koehrsen M."/>
            <person name="Alvarado L."/>
            <person name="Berlin A."/>
            <person name="Borenstein D."/>
            <person name="Chapman S.B."/>
            <person name="Chen Z."/>
            <person name="Engels R."/>
            <person name="Freedman E."/>
            <person name="Gellesch M."/>
            <person name="Goldberg J."/>
            <person name="Griggs A."/>
            <person name="Gujja S."/>
            <person name="Heilman E."/>
            <person name="Heiman D."/>
            <person name="Howarth C."/>
            <person name="Jen D."/>
            <person name="Larson L."/>
            <person name="Mehta T."/>
            <person name="Neiman D."/>
            <person name="Park D."/>
            <person name="Pearson M."/>
            <person name="Richards J."/>
            <person name="Roberts A."/>
            <person name="Saif S."/>
            <person name="Shea T."/>
            <person name="Shenoy N."/>
            <person name="Sisk P."/>
            <person name="Stolte C."/>
            <person name="Sykes S."/>
            <person name="Walk T."/>
            <person name="White J."/>
            <person name="Yandava C."/>
            <person name="Haas B."/>
            <person name="Nusbaum C."/>
            <person name="Birren B."/>
        </authorList>
    </citation>
    <scope>NUCLEOTIDE SEQUENCE [LARGE SCALE GENOMIC DNA]</scope>
    <source>
        <strain evidence="2">RMSCC 757 / Silveira</strain>
    </source>
</reference>
<dbReference type="AlphaFoldDB" id="E9CWY1"/>
<proteinExistence type="predicted"/>
<protein>
    <submittedName>
        <fullName evidence="1">Predicted protein</fullName>
    </submittedName>
</protein>
<dbReference type="HOGENOM" id="CLU_1864939_0_0_1"/>
<organism evidence="2">
    <name type="scientific">Coccidioides posadasii (strain RMSCC 757 / Silveira)</name>
    <name type="common">Valley fever fungus</name>
    <dbReference type="NCBI Taxonomy" id="443226"/>
    <lineage>
        <taxon>Eukaryota</taxon>
        <taxon>Fungi</taxon>
        <taxon>Dikarya</taxon>
        <taxon>Ascomycota</taxon>
        <taxon>Pezizomycotina</taxon>
        <taxon>Eurotiomycetes</taxon>
        <taxon>Eurotiomycetidae</taxon>
        <taxon>Onygenales</taxon>
        <taxon>Onygenaceae</taxon>
        <taxon>Coccidioides</taxon>
    </lineage>
</organism>
<name>E9CWY1_COCPS</name>
<evidence type="ECO:0000313" key="2">
    <source>
        <dbReference type="Proteomes" id="UP000002497"/>
    </source>
</evidence>
<dbReference type="Proteomes" id="UP000002497">
    <property type="component" value="Unassembled WGS sequence"/>
</dbReference>
<accession>E9CWY1</accession>
<dbReference type="VEuPathDB" id="FungiDB:CPSG_01964"/>
<keyword evidence="2" id="KW-1185">Reference proteome</keyword>
<sequence>MAGQLKFLVLQVCPVARQRRKLSKLPRSRATKQLRGAQAALRCHRRPVEATASLHDTETQKPVLTTHWSESKSDSADHHRVTTAVPDYPSREYNVAATGDIEMLRLAEVSVLQESLGKLSHLLTPERAQLPMMPLFP</sequence>
<reference evidence="2" key="1">
    <citation type="journal article" date="2010" name="Genome Res.">
        <title>Population genomic sequencing of Coccidioides fungi reveals recent hybridization and transposon control.</title>
        <authorList>
            <person name="Neafsey D.E."/>
            <person name="Barker B.M."/>
            <person name="Sharpton T.J."/>
            <person name="Stajich J.E."/>
            <person name="Park D.J."/>
            <person name="Whiston E."/>
            <person name="Hung C.-Y."/>
            <person name="McMahan C."/>
            <person name="White J."/>
            <person name="Sykes S."/>
            <person name="Heiman D."/>
            <person name="Young S."/>
            <person name="Zeng Q."/>
            <person name="Abouelleil A."/>
            <person name="Aftuck L."/>
            <person name="Bessette D."/>
            <person name="Brown A."/>
            <person name="FitzGerald M."/>
            <person name="Lui A."/>
            <person name="Macdonald J.P."/>
            <person name="Priest M."/>
            <person name="Orbach M.J."/>
            <person name="Galgiani J.N."/>
            <person name="Kirkland T.N."/>
            <person name="Cole G.T."/>
            <person name="Birren B.W."/>
            <person name="Henn M.R."/>
            <person name="Taylor J.W."/>
            <person name="Rounsley S.D."/>
        </authorList>
    </citation>
    <scope>NUCLEOTIDE SEQUENCE [LARGE SCALE GENOMIC DNA]</scope>
    <source>
        <strain evidence="2">RMSCC 757 / Silveira</strain>
    </source>
</reference>
<evidence type="ECO:0000313" key="1">
    <source>
        <dbReference type="EMBL" id="EFW21807.1"/>
    </source>
</evidence>